<accession>A0A820I3X5</accession>
<gene>
    <name evidence="1" type="ORF">OKA104_LOCUS46404</name>
</gene>
<comment type="caution">
    <text evidence="1">The sequence shown here is derived from an EMBL/GenBank/DDBJ whole genome shotgun (WGS) entry which is preliminary data.</text>
</comment>
<organism evidence="1 2">
    <name type="scientific">Adineta steineri</name>
    <dbReference type="NCBI Taxonomy" id="433720"/>
    <lineage>
        <taxon>Eukaryota</taxon>
        <taxon>Metazoa</taxon>
        <taxon>Spiralia</taxon>
        <taxon>Gnathifera</taxon>
        <taxon>Rotifera</taxon>
        <taxon>Eurotatoria</taxon>
        <taxon>Bdelloidea</taxon>
        <taxon>Adinetida</taxon>
        <taxon>Adinetidae</taxon>
        <taxon>Adineta</taxon>
    </lineage>
</organism>
<name>A0A820I3X5_9BILA</name>
<sequence length="72" mass="8162">MTYTTEETSDFDTSMYYIPKPLDLPISTEKQSLSSPQPKMTAAEEEEDFVKNNYVAKTLLAIPELPAITWSN</sequence>
<protein>
    <submittedName>
        <fullName evidence="1">Uncharacterized protein</fullName>
    </submittedName>
</protein>
<proteinExistence type="predicted"/>
<evidence type="ECO:0000313" key="2">
    <source>
        <dbReference type="Proteomes" id="UP000663881"/>
    </source>
</evidence>
<feature type="non-terminal residue" evidence="1">
    <location>
        <position position="72"/>
    </location>
</feature>
<dbReference type="AlphaFoldDB" id="A0A820I3X5"/>
<reference evidence="1" key="1">
    <citation type="submission" date="2021-02" db="EMBL/GenBank/DDBJ databases">
        <authorList>
            <person name="Nowell W R."/>
        </authorList>
    </citation>
    <scope>NUCLEOTIDE SEQUENCE</scope>
</reference>
<evidence type="ECO:0000313" key="1">
    <source>
        <dbReference type="EMBL" id="CAF4304933.1"/>
    </source>
</evidence>
<dbReference type="Proteomes" id="UP000663881">
    <property type="component" value="Unassembled WGS sequence"/>
</dbReference>
<dbReference type="EMBL" id="CAJOAY010016828">
    <property type="protein sequence ID" value="CAF4304933.1"/>
    <property type="molecule type" value="Genomic_DNA"/>
</dbReference>